<gene>
    <name evidence="7" type="ORF">LX73_0260</name>
</gene>
<keyword evidence="4" id="KW-0732">Signal</keyword>
<comment type="caution">
    <text evidence="7">The sequence shown here is derived from an EMBL/GenBank/DDBJ whole genome shotgun (WGS) entry which is preliminary data.</text>
</comment>
<name>A0A5D3YLA4_9BACT</name>
<dbReference type="AlphaFoldDB" id="A0A5D3YLA4"/>
<keyword evidence="8" id="KW-1185">Reference proteome</keyword>
<feature type="region of interest" description="Disordered" evidence="2">
    <location>
        <begin position="334"/>
        <end position="355"/>
    </location>
</feature>
<feature type="transmembrane region" description="Helical" evidence="3">
    <location>
        <begin position="253"/>
        <end position="273"/>
    </location>
</feature>
<dbReference type="RefSeq" id="WP_148897654.1">
    <property type="nucleotide sequence ID" value="NZ_VNHY01000001.1"/>
</dbReference>
<keyword evidence="1" id="KW-0175">Coiled coil</keyword>
<evidence type="ECO:0000259" key="6">
    <source>
        <dbReference type="Pfam" id="PF20990"/>
    </source>
</evidence>
<dbReference type="InterPro" id="IPR048389">
    <property type="entry name" value="YciQ-like_C"/>
</dbReference>
<feature type="signal peptide" evidence="4">
    <location>
        <begin position="1"/>
        <end position="22"/>
    </location>
</feature>
<feature type="transmembrane region" description="Helical" evidence="3">
    <location>
        <begin position="449"/>
        <end position="466"/>
    </location>
</feature>
<keyword evidence="3" id="KW-1133">Transmembrane helix</keyword>
<dbReference type="EMBL" id="VNHY01000001">
    <property type="protein sequence ID" value="TYP94966.1"/>
    <property type="molecule type" value="Genomic_DNA"/>
</dbReference>
<feature type="compositionally biased region" description="Polar residues" evidence="2">
    <location>
        <begin position="334"/>
        <end position="350"/>
    </location>
</feature>
<evidence type="ECO:0000256" key="1">
    <source>
        <dbReference type="SAM" id="Coils"/>
    </source>
</evidence>
<feature type="transmembrane region" description="Helical" evidence="3">
    <location>
        <begin position="423"/>
        <end position="443"/>
    </location>
</feature>
<sequence>MRFKSFVLSIILLIVGFTQSSAKSYEIPKIQVEVTIDENGHVHVTEHLTYTFDGEFSWAEYKLPRRGYTAITNIQISEGDTSYINLNTEENGTFNVARNEDHIRFKWYYDAKDEKRTFTISYTLKGAITIGPNWSQFFWNYLSNDRDKSTNQLDIAISLPQTVAPDSLYAWSRGFGQNINIKQADGRFSVNVTNIDEDTFAKVRTVFPTVVFDLSKISVNDTNFSLAQAEKEEQDYQQQLAEEKKREAYLADLWGTLNYFIALLSIGILYFLYHKYGKPHSTSRFSSQETIMAPDNTPPAAVGWLLQNRSITANLLMSTVLDLARRGYFTIQEQTPEEGSSSDNNPTFSIERTDQPEKDELKIWERQLLKFIEQRIADGDQKLDKLFDGGSSDLSKWYTSWKNNFKDYCYDKGWIDTQSYTGVYWNIALQFILLGPAIASVIFAGPLGLISVITCVIAFILSFGMIRRTPEGEETYHQWHNYKKGLENARNYSLSSDKLGRHFIYGVAFGLEEEHIEHIVTNPDGEIPAFIWISFSNQTNSPAAVASSFSTLSATGTASFGSVAGGVAGASASTAGGGAAASAG</sequence>
<evidence type="ECO:0000256" key="4">
    <source>
        <dbReference type="SAM" id="SignalP"/>
    </source>
</evidence>
<feature type="chain" id="PRO_5022793160" evidence="4">
    <location>
        <begin position="23"/>
        <end position="584"/>
    </location>
</feature>
<feature type="domain" description="DUF2207" evidence="5">
    <location>
        <begin position="26"/>
        <end position="207"/>
    </location>
</feature>
<evidence type="ECO:0000313" key="7">
    <source>
        <dbReference type="EMBL" id="TYP94966.1"/>
    </source>
</evidence>
<accession>A0A5D3YLA4</accession>
<dbReference type="OrthoDB" id="1522695at2"/>
<dbReference type="Proteomes" id="UP000324595">
    <property type="component" value="Unassembled WGS sequence"/>
</dbReference>
<evidence type="ECO:0000313" key="8">
    <source>
        <dbReference type="Proteomes" id="UP000324595"/>
    </source>
</evidence>
<feature type="coiled-coil region" evidence="1">
    <location>
        <begin position="219"/>
        <end position="246"/>
    </location>
</feature>
<evidence type="ECO:0000256" key="3">
    <source>
        <dbReference type="SAM" id="Phobius"/>
    </source>
</evidence>
<protein>
    <submittedName>
        <fullName evidence="7">Putative membrane protein</fullName>
    </submittedName>
</protein>
<evidence type="ECO:0000256" key="2">
    <source>
        <dbReference type="SAM" id="MobiDB-lite"/>
    </source>
</evidence>
<feature type="domain" description="Predicted membrane protein YciQ-like C-terminal" evidence="6">
    <location>
        <begin position="294"/>
        <end position="517"/>
    </location>
</feature>
<proteinExistence type="predicted"/>
<dbReference type="Pfam" id="PF09972">
    <property type="entry name" value="DUF2207"/>
    <property type="match status" value="1"/>
</dbReference>
<keyword evidence="3" id="KW-0472">Membrane</keyword>
<dbReference type="Pfam" id="PF20990">
    <property type="entry name" value="DUF2207_C"/>
    <property type="match status" value="1"/>
</dbReference>
<reference evidence="7 8" key="1">
    <citation type="submission" date="2019-07" db="EMBL/GenBank/DDBJ databases">
        <title>Genomic Encyclopedia of Archaeal and Bacterial Type Strains, Phase II (KMG-II): from individual species to whole genera.</title>
        <authorList>
            <person name="Goeker M."/>
        </authorList>
    </citation>
    <scope>NUCLEOTIDE SEQUENCE [LARGE SCALE GENOMIC DNA]</scope>
    <source>
        <strain evidence="7 8">DSM 21935</strain>
    </source>
</reference>
<dbReference type="InterPro" id="IPR018702">
    <property type="entry name" value="DUF2207"/>
</dbReference>
<evidence type="ECO:0000259" key="5">
    <source>
        <dbReference type="Pfam" id="PF09972"/>
    </source>
</evidence>
<keyword evidence="3" id="KW-0812">Transmembrane</keyword>
<organism evidence="7 8">
    <name type="scientific">Fodinibius salinus</name>
    <dbReference type="NCBI Taxonomy" id="860790"/>
    <lineage>
        <taxon>Bacteria</taxon>
        <taxon>Pseudomonadati</taxon>
        <taxon>Balneolota</taxon>
        <taxon>Balneolia</taxon>
        <taxon>Balneolales</taxon>
        <taxon>Balneolaceae</taxon>
        <taxon>Fodinibius</taxon>
    </lineage>
</organism>